<dbReference type="EMBL" id="JAACJP010000099">
    <property type="protein sequence ID" value="KAF5365860.1"/>
    <property type="molecule type" value="Genomic_DNA"/>
</dbReference>
<name>A0A8H5GJG2_9AGAR</name>
<evidence type="ECO:0000313" key="1">
    <source>
        <dbReference type="EMBL" id="KAF5365860.1"/>
    </source>
</evidence>
<evidence type="ECO:0000313" key="2">
    <source>
        <dbReference type="Proteomes" id="UP000565441"/>
    </source>
</evidence>
<organism evidence="1 2">
    <name type="scientific">Tricholomella constricta</name>
    <dbReference type="NCBI Taxonomy" id="117010"/>
    <lineage>
        <taxon>Eukaryota</taxon>
        <taxon>Fungi</taxon>
        <taxon>Dikarya</taxon>
        <taxon>Basidiomycota</taxon>
        <taxon>Agaricomycotina</taxon>
        <taxon>Agaricomycetes</taxon>
        <taxon>Agaricomycetidae</taxon>
        <taxon>Agaricales</taxon>
        <taxon>Tricholomatineae</taxon>
        <taxon>Lyophyllaceae</taxon>
        <taxon>Tricholomella</taxon>
    </lineage>
</organism>
<comment type="caution">
    <text evidence="1">The sequence shown here is derived from an EMBL/GenBank/DDBJ whole genome shotgun (WGS) entry which is preliminary data.</text>
</comment>
<reference evidence="1 2" key="1">
    <citation type="journal article" date="2020" name="ISME J.">
        <title>Uncovering the hidden diversity of litter-decomposition mechanisms in mushroom-forming fungi.</title>
        <authorList>
            <person name="Floudas D."/>
            <person name="Bentzer J."/>
            <person name="Ahren D."/>
            <person name="Johansson T."/>
            <person name="Persson P."/>
            <person name="Tunlid A."/>
        </authorList>
    </citation>
    <scope>NUCLEOTIDE SEQUENCE [LARGE SCALE GENOMIC DNA]</scope>
    <source>
        <strain evidence="1 2">CBS 661.87</strain>
    </source>
</reference>
<dbReference type="OrthoDB" id="272303at2759"/>
<gene>
    <name evidence="1" type="ORF">D9615_010656</name>
</gene>
<dbReference type="Proteomes" id="UP000565441">
    <property type="component" value="Unassembled WGS sequence"/>
</dbReference>
<dbReference type="AlphaFoldDB" id="A0A8H5GJG2"/>
<protein>
    <submittedName>
        <fullName evidence="1">Uncharacterized protein</fullName>
    </submittedName>
</protein>
<sequence>MVSNPVPVVTLKEICILVRGASEADSADVFFPFAARSTAPDSVVVSNLRHISFWEVAALLVLWEVVEEDKGGEAEAEAQSEGKEEEGMWGSVACLQVLEKKAMWAKSIYPDGLATASPCVSTRAGTWMKTRLQGTRKCRALERGRRIYGTHPWLRPNTAKKSISLKICLVFAKTGADAVISAKGVLYNSIFHPSSLNALSTTTLQDKNSPPPPPPLLHTFYTNQPPARPLALVRAQRIRTSPSAPKGHLFKILRPAQARPAYWDLCERLRRLQACAPRRLADEGEAGVSEKKPQW</sequence>
<keyword evidence="2" id="KW-1185">Reference proteome</keyword>
<proteinExistence type="predicted"/>
<accession>A0A8H5GJG2</accession>